<keyword evidence="2" id="KW-1185">Reference proteome</keyword>
<gene>
    <name evidence="1" type="ORF">O1G21_29150</name>
</gene>
<dbReference type="EMBL" id="CP115450">
    <property type="protein sequence ID" value="WBP89507.1"/>
    <property type="molecule type" value="Genomic_DNA"/>
</dbReference>
<accession>A0ABY7Q9S5</accession>
<name>A0ABY7Q9S5_9ACTN</name>
<sequence>MTPPTADQLDHLIGHTDHRALTPDEAAALRDGVQRLRAQLAGAGAAVRRAPSGAYVTQLRRQAARADRYRAAWQNARRRAQQQHSIVERYRAEHLATLTTRAEQAEARIIALIPCIERVLAATGRMVEHWADAGSTGNTEWQNDMWTELHRSADALAATFAGEPVPVNVPDGACGAYAARHGAACARPKDHPEAYHRDASDRVYWLAEAQP</sequence>
<reference evidence="2" key="1">
    <citation type="submission" date="2022-12" db="EMBL/GenBank/DDBJ databases">
        <authorList>
            <person name="Mo P."/>
        </authorList>
    </citation>
    <scope>NUCLEOTIDE SEQUENCE [LARGE SCALE GENOMIC DNA]</scope>
    <source>
        <strain evidence="2">HUAS 3-15</strain>
    </source>
</reference>
<evidence type="ECO:0000313" key="2">
    <source>
        <dbReference type="Proteomes" id="UP001212821"/>
    </source>
</evidence>
<dbReference type="Proteomes" id="UP001212821">
    <property type="component" value="Chromosome"/>
</dbReference>
<protein>
    <submittedName>
        <fullName evidence="1">Uncharacterized protein</fullName>
    </submittedName>
</protein>
<proteinExistence type="predicted"/>
<evidence type="ECO:0000313" key="1">
    <source>
        <dbReference type="EMBL" id="WBP89507.1"/>
    </source>
</evidence>
<dbReference type="RefSeq" id="WP_270147848.1">
    <property type="nucleotide sequence ID" value="NZ_CP115450.1"/>
</dbReference>
<organism evidence="1 2">
    <name type="scientific">Kitasatospora cathayae</name>
    <dbReference type="NCBI Taxonomy" id="3004092"/>
    <lineage>
        <taxon>Bacteria</taxon>
        <taxon>Bacillati</taxon>
        <taxon>Actinomycetota</taxon>
        <taxon>Actinomycetes</taxon>
        <taxon>Kitasatosporales</taxon>
        <taxon>Streptomycetaceae</taxon>
        <taxon>Kitasatospora</taxon>
    </lineage>
</organism>